<dbReference type="EMBL" id="LRPN01000039">
    <property type="protein sequence ID" value="KWZ83321.1"/>
    <property type="molecule type" value="Genomic_DNA"/>
</dbReference>
<name>A0A133KUT4_HEYCO</name>
<organism evidence="1 2">
    <name type="scientific">Heyndrickxia coagulans</name>
    <name type="common">Weizmannia coagulans</name>
    <dbReference type="NCBI Taxonomy" id="1398"/>
    <lineage>
        <taxon>Bacteria</taxon>
        <taxon>Bacillati</taxon>
        <taxon>Bacillota</taxon>
        <taxon>Bacilli</taxon>
        <taxon>Bacillales</taxon>
        <taxon>Bacillaceae</taxon>
        <taxon>Heyndrickxia</taxon>
    </lineage>
</organism>
<evidence type="ECO:0000313" key="1">
    <source>
        <dbReference type="EMBL" id="KWZ83321.1"/>
    </source>
</evidence>
<dbReference type="PANTHER" id="PTHR36111">
    <property type="entry name" value="INNER MEMBRANE PROTEIN-RELATED"/>
    <property type="match status" value="1"/>
</dbReference>
<dbReference type="RefSeq" id="WP_026104532.1">
    <property type="nucleotide sequence ID" value="NZ_CP025437.1"/>
</dbReference>
<comment type="caution">
    <text evidence="1">The sequence shown here is derived from an EMBL/GenBank/DDBJ whole genome shotgun (WGS) entry which is preliminary data.</text>
</comment>
<dbReference type="PATRIC" id="fig|1398.22.peg.1321"/>
<accession>A0A133KUT4</accession>
<gene>
    <name evidence="1" type="ORF">HMPREF3213_01309</name>
</gene>
<reference evidence="2" key="1">
    <citation type="submission" date="2016-01" db="EMBL/GenBank/DDBJ databases">
        <authorList>
            <person name="Mitreva M."/>
            <person name="Pepin K.H."/>
            <person name="Mihindukulasuriya K.A."/>
            <person name="Fulton R."/>
            <person name="Fronick C."/>
            <person name="O'Laughlin M."/>
            <person name="Miner T."/>
            <person name="Herter B."/>
            <person name="Rosa B.A."/>
            <person name="Cordes M."/>
            <person name="Tomlinson C."/>
            <person name="Wollam A."/>
            <person name="Palsikar V.B."/>
            <person name="Mardis E.R."/>
            <person name="Wilson R.K."/>
        </authorList>
    </citation>
    <scope>NUCLEOTIDE SEQUENCE [LARGE SCALE GENOMIC DNA]</scope>
    <source>
        <strain evidence="2">GED7749B</strain>
    </source>
</reference>
<evidence type="ECO:0000313" key="2">
    <source>
        <dbReference type="Proteomes" id="UP000070376"/>
    </source>
</evidence>
<sequence length="238" mass="24776">MVLLGTIVNGLSIVVGSFIGRLLNHIPEQMKGTVMQAIGLAVMVLGLGMGLKSEQYIIVILSLVIGAVIGEMLRLEAHLNGLGAWLEKKFGNSGQGSTAEAFVTATLVFVIGAMAILGALDSGIRGDHTVLYTKSVLDGFTALILSSTLGFGVIFSVVPVILYEGAIALFATQINRLVPAPVLHSFITEMTATGGIMIFAIGLNIAGLAKIRVANLLPGIVVVAVLIGLLHAYHTVFG</sequence>
<dbReference type="AlphaFoldDB" id="A0A133KUT4"/>
<dbReference type="Proteomes" id="UP000070376">
    <property type="component" value="Unassembled WGS sequence"/>
</dbReference>
<protein>
    <submittedName>
        <fullName evidence="1">Uncharacterized protein</fullName>
    </submittedName>
</protein>
<dbReference type="GeneID" id="93258047"/>
<dbReference type="Pfam" id="PF04474">
    <property type="entry name" value="DUF554"/>
    <property type="match status" value="1"/>
</dbReference>
<dbReference type="PANTHER" id="PTHR36111:SF2">
    <property type="entry name" value="INNER MEMBRANE PROTEIN"/>
    <property type="match status" value="1"/>
</dbReference>
<proteinExistence type="predicted"/>
<dbReference type="InterPro" id="IPR007563">
    <property type="entry name" value="DUF554"/>
</dbReference>